<name>A0ABS0Z6B4_9GAMM</name>
<dbReference type="RefSeq" id="WP_199460131.1">
    <property type="nucleotide sequence ID" value="NZ_JAEMUH010000001.1"/>
</dbReference>
<accession>A0ABS0Z6B4</accession>
<dbReference type="CDD" id="cd02511">
    <property type="entry name" value="Beta4Glucosyltransferase"/>
    <property type="match status" value="1"/>
</dbReference>
<reference evidence="3 4" key="1">
    <citation type="submission" date="2020-12" db="EMBL/GenBank/DDBJ databases">
        <title>Comparative genome analysis of fungal antagonists Marinomonas ostreistagni 398 and M. spartinae 468.</title>
        <authorList>
            <person name="Fields J.L."/>
            <person name="Mavrodi O.V."/>
            <person name="Biber P.D."/>
            <person name="Indest K.J."/>
            <person name="Mavrodi D.V."/>
        </authorList>
    </citation>
    <scope>NUCLEOTIDE SEQUENCE [LARGE SCALE GENOMIC DNA]</scope>
    <source>
        <strain evidence="3 4">USM7</strain>
    </source>
</reference>
<dbReference type="InterPro" id="IPR029044">
    <property type="entry name" value="Nucleotide-diphossugar_trans"/>
</dbReference>
<keyword evidence="4" id="KW-1185">Reference proteome</keyword>
<sequence length="265" mass="30182">MNSPAKRATVTAALIVKNEEKNLQACLDSLMNWADKIVLLDSGSTDRTEEIARQYTTHFYTKENWEGFGIQRQAAQAYIDTDYVFWIDADEVVTPELEASILEALTAQRPNTAYSVNRKSWVFGRFITHSGWYPDRVTRLYRVNEGGYSDDLVHEKVQLKEGVSTQPLVGDMTHYTYDNLHHYLVKSASYAKLSADQKQKRGKTTSLSSACLHAFACFVKMYLVKRGFLDGKQGFLLAVLSAHSTFVKYADLWVRQQDQTQHSKS</sequence>
<protein>
    <submittedName>
        <fullName evidence="3">Glycosyltransferase family 2 protein</fullName>
    </submittedName>
</protein>
<evidence type="ECO:0000259" key="2">
    <source>
        <dbReference type="Pfam" id="PF00535"/>
    </source>
</evidence>
<comment type="caution">
    <text evidence="3">The sequence shown here is derived from an EMBL/GenBank/DDBJ whole genome shotgun (WGS) entry which is preliminary data.</text>
</comment>
<dbReference type="PANTHER" id="PTHR43630:SF2">
    <property type="entry name" value="GLYCOSYLTRANSFERASE"/>
    <property type="match status" value="1"/>
</dbReference>
<feature type="domain" description="Glycosyltransferase 2-like" evidence="2">
    <location>
        <begin position="14"/>
        <end position="131"/>
    </location>
</feature>
<dbReference type="SUPFAM" id="SSF53448">
    <property type="entry name" value="Nucleotide-diphospho-sugar transferases"/>
    <property type="match status" value="1"/>
</dbReference>
<organism evidence="3 4">
    <name type="scientific">Marinomonas ostreistagni</name>
    <dbReference type="NCBI Taxonomy" id="359209"/>
    <lineage>
        <taxon>Bacteria</taxon>
        <taxon>Pseudomonadati</taxon>
        <taxon>Pseudomonadota</taxon>
        <taxon>Gammaproteobacteria</taxon>
        <taxon>Oceanospirillales</taxon>
        <taxon>Oceanospirillaceae</taxon>
        <taxon>Marinomonas</taxon>
    </lineage>
</organism>
<comment type="similarity">
    <text evidence="1">Belongs to the glycosyltransferase 2 family. WaaE/KdtX subfamily.</text>
</comment>
<dbReference type="Gene3D" id="3.90.550.10">
    <property type="entry name" value="Spore Coat Polysaccharide Biosynthesis Protein SpsA, Chain A"/>
    <property type="match status" value="1"/>
</dbReference>
<dbReference type="Pfam" id="PF00535">
    <property type="entry name" value="Glycos_transf_2"/>
    <property type="match status" value="1"/>
</dbReference>
<dbReference type="Proteomes" id="UP000598488">
    <property type="component" value="Unassembled WGS sequence"/>
</dbReference>
<evidence type="ECO:0000313" key="3">
    <source>
        <dbReference type="EMBL" id="MBJ7549206.1"/>
    </source>
</evidence>
<evidence type="ECO:0000256" key="1">
    <source>
        <dbReference type="ARBA" id="ARBA00038494"/>
    </source>
</evidence>
<dbReference type="PANTHER" id="PTHR43630">
    <property type="entry name" value="POLY-BETA-1,6-N-ACETYL-D-GLUCOSAMINE SYNTHASE"/>
    <property type="match status" value="1"/>
</dbReference>
<proteinExistence type="inferred from homology"/>
<gene>
    <name evidence="3" type="ORF">JHD44_00790</name>
</gene>
<evidence type="ECO:0000313" key="4">
    <source>
        <dbReference type="Proteomes" id="UP000598488"/>
    </source>
</evidence>
<dbReference type="EMBL" id="JAEMUH010000001">
    <property type="protein sequence ID" value="MBJ7549206.1"/>
    <property type="molecule type" value="Genomic_DNA"/>
</dbReference>
<dbReference type="InterPro" id="IPR001173">
    <property type="entry name" value="Glyco_trans_2-like"/>
</dbReference>